<dbReference type="EMBL" id="DS995725">
    <property type="protein sequence ID" value="EGE02990.1"/>
    <property type="molecule type" value="Genomic_DNA"/>
</dbReference>
<name>F2PM93_TRIEC</name>
<dbReference type="Proteomes" id="UP000009169">
    <property type="component" value="Unassembled WGS sequence"/>
</dbReference>
<feature type="compositionally biased region" description="Low complexity" evidence="1">
    <location>
        <begin position="80"/>
        <end position="93"/>
    </location>
</feature>
<gene>
    <name evidence="2" type="ORF">TEQG_02028</name>
</gene>
<feature type="compositionally biased region" description="Basic and acidic residues" evidence="1">
    <location>
        <begin position="60"/>
        <end position="72"/>
    </location>
</feature>
<keyword evidence="3" id="KW-1185">Reference proteome</keyword>
<dbReference type="HOGENOM" id="CLU_2135288_0_0_1"/>
<feature type="compositionally biased region" description="Polar residues" evidence="1">
    <location>
        <begin position="41"/>
        <end position="50"/>
    </location>
</feature>
<evidence type="ECO:0000313" key="2">
    <source>
        <dbReference type="EMBL" id="EGE02990.1"/>
    </source>
</evidence>
<organism evidence="2 3">
    <name type="scientific">Trichophyton equinum (strain ATCC MYA-4606 / CBS 127.97)</name>
    <name type="common">Horse ringworm fungus</name>
    <dbReference type="NCBI Taxonomy" id="559882"/>
    <lineage>
        <taxon>Eukaryota</taxon>
        <taxon>Fungi</taxon>
        <taxon>Dikarya</taxon>
        <taxon>Ascomycota</taxon>
        <taxon>Pezizomycotina</taxon>
        <taxon>Eurotiomycetes</taxon>
        <taxon>Eurotiomycetidae</taxon>
        <taxon>Onygenales</taxon>
        <taxon>Arthrodermataceae</taxon>
        <taxon>Trichophyton</taxon>
    </lineage>
</organism>
<reference evidence="3" key="1">
    <citation type="journal article" date="2012" name="MBio">
        <title>Comparative genome analysis of Trichophyton rubrum and related dermatophytes reveals candidate genes involved in infection.</title>
        <authorList>
            <person name="Martinez D.A."/>
            <person name="Oliver B.G."/>
            <person name="Graeser Y."/>
            <person name="Goldberg J.M."/>
            <person name="Li W."/>
            <person name="Martinez-Rossi N.M."/>
            <person name="Monod M."/>
            <person name="Shelest E."/>
            <person name="Barton R.C."/>
            <person name="Birch E."/>
            <person name="Brakhage A.A."/>
            <person name="Chen Z."/>
            <person name="Gurr S.J."/>
            <person name="Heiman D."/>
            <person name="Heitman J."/>
            <person name="Kosti I."/>
            <person name="Rossi A."/>
            <person name="Saif S."/>
            <person name="Samalova M."/>
            <person name="Saunders C.W."/>
            <person name="Shea T."/>
            <person name="Summerbell R.C."/>
            <person name="Xu J."/>
            <person name="Young S."/>
            <person name="Zeng Q."/>
            <person name="Birren B.W."/>
            <person name="Cuomo C.A."/>
            <person name="White T.C."/>
        </authorList>
    </citation>
    <scope>NUCLEOTIDE SEQUENCE [LARGE SCALE GENOMIC DNA]</scope>
    <source>
        <strain evidence="3">ATCC MYA-4606 / CBS 127.97</strain>
    </source>
</reference>
<protein>
    <submittedName>
        <fullName evidence="2">Uncharacterized protein</fullName>
    </submittedName>
</protein>
<dbReference type="VEuPathDB" id="FungiDB:TEQG_02028"/>
<sequence length="113" mass="11826">MIWLACQRPEKQLWRVLQQLCFSRQAGDVPVVKETPAKDPNGQTGDSTANGRMVTAELPRQSREKGDAKGGGHDVGGATGLAVAGGASTSLGARPRLPAYTASAGQGWLAVRK</sequence>
<dbReference type="AlphaFoldDB" id="F2PM93"/>
<accession>F2PM93</accession>
<proteinExistence type="predicted"/>
<feature type="region of interest" description="Disordered" evidence="1">
    <location>
        <begin position="32"/>
        <end position="94"/>
    </location>
</feature>
<evidence type="ECO:0000256" key="1">
    <source>
        <dbReference type="SAM" id="MobiDB-lite"/>
    </source>
</evidence>
<evidence type="ECO:0000313" key="3">
    <source>
        <dbReference type="Proteomes" id="UP000009169"/>
    </source>
</evidence>